<dbReference type="EMBL" id="JAKLTR010000004">
    <property type="protein sequence ID" value="MCG2614277.1"/>
    <property type="molecule type" value="Genomic_DNA"/>
</dbReference>
<organism evidence="2 3">
    <name type="scientific">Terrimonas ginsenosidimutans</name>
    <dbReference type="NCBI Taxonomy" id="2908004"/>
    <lineage>
        <taxon>Bacteria</taxon>
        <taxon>Pseudomonadati</taxon>
        <taxon>Bacteroidota</taxon>
        <taxon>Chitinophagia</taxon>
        <taxon>Chitinophagales</taxon>
        <taxon>Chitinophagaceae</taxon>
        <taxon>Terrimonas</taxon>
    </lineage>
</organism>
<dbReference type="PANTHER" id="PTHR43162:SF1">
    <property type="entry name" value="PRESTALK A DIFFERENTIATION PROTEIN A"/>
    <property type="match status" value="1"/>
</dbReference>
<name>A0ABS9KPN5_9BACT</name>
<dbReference type="PANTHER" id="PTHR43162">
    <property type="match status" value="1"/>
</dbReference>
<feature type="domain" description="NAD(P)-binding" evidence="1">
    <location>
        <begin position="7"/>
        <end position="114"/>
    </location>
</feature>
<dbReference type="RefSeq" id="WP_237870549.1">
    <property type="nucleotide sequence ID" value="NZ_JAKLTR010000004.1"/>
</dbReference>
<comment type="caution">
    <text evidence="2">The sequence shown here is derived from an EMBL/GenBank/DDBJ whole genome shotgun (WGS) entry which is preliminary data.</text>
</comment>
<evidence type="ECO:0000313" key="3">
    <source>
        <dbReference type="Proteomes" id="UP001165367"/>
    </source>
</evidence>
<dbReference type="Gene3D" id="3.40.50.720">
    <property type="entry name" value="NAD(P)-binding Rossmann-like Domain"/>
    <property type="match status" value="1"/>
</dbReference>
<sequence length="292" mass="30415">MKFTLTGSLGNTGKPLAEQLVKAGHAVTIITSDEAKTAAIGAIGATAAVGSVTDAIFLANAFTGADAVFAMTPPNLGGSNIISNTTEAGKSFAEAIKKSGVKKVVMLSSIGADLPSGTGPIAGLYNIEQLYNQLDGVAVTFLRAGYFYLNFYNDLPVIRALGIMGANYPAATNLPLVHPSDIAAAAAEELQQVSAGKKIRYVISDIKTAEQLAATLGKAVGKENLPWAEMTDEQFLGALTQAGLPAELAGLYTEMGKGFREGRIPAHFIKEGSPVEGKIKLADFAREFAAKY</sequence>
<reference evidence="2" key="1">
    <citation type="submission" date="2022-01" db="EMBL/GenBank/DDBJ databases">
        <authorList>
            <person name="Jo J.-H."/>
            <person name="Im W.-T."/>
        </authorList>
    </citation>
    <scope>NUCLEOTIDE SEQUENCE</scope>
    <source>
        <strain evidence="2">NA20</strain>
    </source>
</reference>
<dbReference type="InterPro" id="IPR016040">
    <property type="entry name" value="NAD(P)-bd_dom"/>
</dbReference>
<accession>A0ABS9KPN5</accession>
<protein>
    <submittedName>
        <fullName evidence="2">NAD(P)H-binding protein</fullName>
    </submittedName>
</protein>
<gene>
    <name evidence="2" type="ORF">LZZ85_08285</name>
</gene>
<evidence type="ECO:0000313" key="2">
    <source>
        <dbReference type="EMBL" id="MCG2614277.1"/>
    </source>
</evidence>
<dbReference type="InterPro" id="IPR036291">
    <property type="entry name" value="NAD(P)-bd_dom_sf"/>
</dbReference>
<proteinExistence type="predicted"/>
<dbReference type="Gene3D" id="3.90.25.10">
    <property type="entry name" value="UDP-galactose 4-epimerase, domain 1"/>
    <property type="match status" value="1"/>
</dbReference>
<dbReference type="InterPro" id="IPR051604">
    <property type="entry name" value="Ergot_Alk_Oxidoreductase"/>
</dbReference>
<evidence type="ECO:0000259" key="1">
    <source>
        <dbReference type="Pfam" id="PF13460"/>
    </source>
</evidence>
<keyword evidence="3" id="KW-1185">Reference proteome</keyword>
<dbReference type="SUPFAM" id="SSF51735">
    <property type="entry name" value="NAD(P)-binding Rossmann-fold domains"/>
    <property type="match status" value="1"/>
</dbReference>
<dbReference type="Proteomes" id="UP001165367">
    <property type="component" value="Unassembled WGS sequence"/>
</dbReference>
<dbReference type="Pfam" id="PF13460">
    <property type="entry name" value="NAD_binding_10"/>
    <property type="match status" value="1"/>
</dbReference>